<sequence length="140" mass="15887">MLVEHFEELLNGSTPLNPPDTEPVYTNTHITVTPPTIEEIRMAIRQIKSGKAAAPDNIPTEALKSHIELTSKMPNIQFRKIQKSDQLPTNWKGGYLVKIIKKGLGKYENYRGITLLSVPGKFFNSVIKLDKRFSRRPTSR</sequence>
<reference evidence="1 2" key="2">
    <citation type="submission" date="2018-11" db="EMBL/GenBank/DDBJ databases">
        <authorList>
            <consortium name="Pathogen Informatics"/>
        </authorList>
    </citation>
    <scope>NUCLEOTIDE SEQUENCE [LARGE SCALE GENOMIC DNA]</scope>
    <source>
        <strain evidence="1">Dakar</strain>
        <strain evidence="2">Dakar, Senegal</strain>
    </source>
</reference>
<protein>
    <submittedName>
        <fullName evidence="3">Retrovirus-related Pol polyprotein from type-1 retrotransposable element R1</fullName>
    </submittedName>
</protein>
<dbReference type="PANTHER" id="PTHR19446">
    <property type="entry name" value="REVERSE TRANSCRIPTASES"/>
    <property type="match status" value="1"/>
</dbReference>
<keyword evidence="2" id="KW-1185">Reference proteome</keyword>
<gene>
    <name evidence="1" type="ORF">SCUD_LOCUS17289</name>
</gene>
<dbReference type="WBParaSite" id="SCUD_0001729201-mRNA-1">
    <property type="protein sequence ID" value="SCUD_0001729201-mRNA-1"/>
    <property type="gene ID" value="SCUD_0001729201"/>
</dbReference>
<dbReference type="EMBL" id="UZAK01039614">
    <property type="protein sequence ID" value="VDP63248.1"/>
    <property type="molecule type" value="Genomic_DNA"/>
</dbReference>
<evidence type="ECO:0000313" key="3">
    <source>
        <dbReference type="WBParaSite" id="SCUD_0001729201-mRNA-1"/>
    </source>
</evidence>
<reference evidence="3" key="1">
    <citation type="submission" date="2016-06" db="UniProtKB">
        <authorList>
            <consortium name="WormBaseParasite"/>
        </authorList>
    </citation>
    <scope>IDENTIFICATION</scope>
</reference>
<dbReference type="Proteomes" id="UP000279833">
    <property type="component" value="Unassembled WGS sequence"/>
</dbReference>
<proteinExistence type="predicted"/>
<evidence type="ECO:0000313" key="1">
    <source>
        <dbReference type="EMBL" id="VDP63248.1"/>
    </source>
</evidence>
<evidence type="ECO:0000313" key="2">
    <source>
        <dbReference type="Proteomes" id="UP000279833"/>
    </source>
</evidence>
<dbReference type="AlphaFoldDB" id="A0A183KQF4"/>
<organism evidence="3">
    <name type="scientific">Schistosoma curassoni</name>
    <dbReference type="NCBI Taxonomy" id="6186"/>
    <lineage>
        <taxon>Eukaryota</taxon>
        <taxon>Metazoa</taxon>
        <taxon>Spiralia</taxon>
        <taxon>Lophotrochozoa</taxon>
        <taxon>Platyhelminthes</taxon>
        <taxon>Trematoda</taxon>
        <taxon>Digenea</taxon>
        <taxon>Strigeidida</taxon>
        <taxon>Schistosomatoidea</taxon>
        <taxon>Schistosomatidae</taxon>
        <taxon>Schistosoma</taxon>
    </lineage>
</organism>
<accession>A0A183KQF4</accession>
<name>A0A183KQF4_9TREM</name>